<feature type="transmembrane region" description="Helical" evidence="1">
    <location>
        <begin position="77"/>
        <end position="100"/>
    </location>
</feature>
<comment type="caution">
    <text evidence="3">The sequence shown here is derived from an EMBL/GenBank/DDBJ whole genome shotgun (WGS) entry which is preliminary data.</text>
</comment>
<keyword evidence="1" id="KW-1133">Transmembrane helix</keyword>
<reference evidence="3 4" key="1">
    <citation type="submission" date="2019-03" db="EMBL/GenBank/DDBJ databases">
        <title>Diversity of the mouse oral microbiome.</title>
        <authorList>
            <person name="Joseph S."/>
            <person name="Aduse-Opoku J."/>
            <person name="Curtis M."/>
            <person name="Wade W."/>
            <person name="Hashim A."/>
        </authorList>
    </citation>
    <scope>NUCLEOTIDE SEQUENCE [LARGE SCALE GENOMIC DNA]</scope>
    <source>
        <strain evidence="4">irhom_31</strain>
    </source>
</reference>
<evidence type="ECO:0000256" key="1">
    <source>
        <dbReference type="SAM" id="Phobius"/>
    </source>
</evidence>
<dbReference type="OrthoDB" id="4869265at2"/>
<dbReference type="Pfam" id="PF13400">
    <property type="entry name" value="Tad"/>
    <property type="match status" value="1"/>
</dbReference>
<dbReference type="EMBL" id="SPQC01000012">
    <property type="protein sequence ID" value="TFU22894.1"/>
    <property type="molecule type" value="Genomic_DNA"/>
</dbReference>
<accession>A0A4Y9F4I8</accession>
<keyword evidence="1" id="KW-0472">Membrane</keyword>
<dbReference type="InterPro" id="IPR028087">
    <property type="entry name" value="Tad_N"/>
</dbReference>
<evidence type="ECO:0000313" key="3">
    <source>
        <dbReference type="EMBL" id="TFU22894.1"/>
    </source>
</evidence>
<keyword evidence="1" id="KW-0812">Transmembrane</keyword>
<dbReference type="Proteomes" id="UP000297951">
    <property type="component" value="Unassembled WGS sequence"/>
</dbReference>
<gene>
    <name evidence="3" type="ORF">E4U03_04570</name>
</gene>
<protein>
    <recommendedName>
        <fullName evidence="2">Putative Flp pilus-assembly TadG-like N-terminal domain-containing protein</fullName>
    </recommendedName>
</protein>
<dbReference type="AlphaFoldDB" id="A0A4Y9F4I8"/>
<proteinExistence type="predicted"/>
<evidence type="ECO:0000313" key="4">
    <source>
        <dbReference type="Proteomes" id="UP000297951"/>
    </source>
</evidence>
<feature type="domain" description="Putative Flp pilus-assembly TadG-like N-terminal" evidence="2">
    <location>
        <begin position="72"/>
        <end position="119"/>
    </location>
</feature>
<sequence length="210" mass="21981">MRGRLCPGRANNCRCYRRGRAAPGTLARGTDSRHHDLSGCELGRRLLVTQTRQAQLQQEPCPEATVSESERGSVLPFILGLCLVLLLVASTVVGVSSVYLERQRLQALADQAATSAAQRIEGIAAVGETQAQATLSSAGVQASAHTFLQESGAGTDFSHLTLNSATGASGNNTAVIVLSARAHPPLLSVVLPDGVDITVTGRARVITTQD</sequence>
<organism evidence="3 4">
    <name type="scientific">Rothia nasimurium</name>
    <dbReference type="NCBI Taxonomy" id="85336"/>
    <lineage>
        <taxon>Bacteria</taxon>
        <taxon>Bacillati</taxon>
        <taxon>Actinomycetota</taxon>
        <taxon>Actinomycetes</taxon>
        <taxon>Micrococcales</taxon>
        <taxon>Micrococcaceae</taxon>
        <taxon>Rothia</taxon>
    </lineage>
</organism>
<name>A0A4Y9F4I8_9MICC</name>
<evidence type="ECO:0000259" key="2">
    <source>
        <dbReference type="Pfam" id="PF13400"/>
    </source>
</evidence>